<dbReference type="GO" id="GO:0008984">
    <property type="term" value="F:protein-glutamate methylesterase activity"/>
    <property type="evidence" value="ECO:0007669"/>
    <property type="project" value="UniProtKB-EC"/>
</dbReference>
<evidence type="ECO:0000256" key="4">
    <source>
        <dbReference type="PROSITE-ProRule" id="PRU00050"/>
    </source>
</evidence>
<keyword evidence="4" id="KW-0145">Chemotaxis</keyword>
<feature type="domain" description="CheB-type methylesterase" evidence="5">
    <location>
        <begin position="1"/>
        <end position="185"/>
    </location>
</feature>
<feature type="active site" evidence="4">
    <location>
        <position position="12"/>
    </location>
</feature>
<evidence type="ECO:0000313" key="7">
    <source>
        <dbReference type="Proteomes" id="UP000316238"/>
    </source>
</evidence>
<dbReference type="SUPFAM" id="SSF52738">
    <property type="entry name" value="Methylesterase CheB, C-terminal domain"/>
    <property type="match status" value="1"/>
</dbReference>
<dbReference type="EC" id="3.1.1.61" evidence="2"/>
<evidence type="ECO:0000313" key="6">
    <source>
        <dbReference type="EMBL" id="TAA75038.1"/>
    </source>
</evidence>
<keyword evidence="1 4" id="KW-0378">Hydrolase</keyword>
<evidence type="ECO:0000259" key="5">
    <source>
        <dbReference type="PROSITE" id="PS50122"/>
    </source>
</evidence>
<dbReference type="PANTHER" id="PTHR42872">
    <property type="entry name" value="PROTEIN-GLUTAMATE METHYLESTERASE/PROTEIN-GLUTAMINE GLUTAMINASE"/>
    <property type="match status" value="1"/>
</dbReference>
<dbReference type="Proteomes" id="UP000316238">
    <property type="component" value="Unassembled WGS sequence"/>
</dbReference>
<dbReference type="PANTHER" id="PTHR42872:SF3">
    <property type="entry name" value="PROTEIN-GLUTAMATE METHYLESTERASE_PROTEIN-GLUTAMINE GLUTAMINASE 1"/>
    <property type="match status" value="1"/>
</dbReference>
<dbReference type="PROSITE" id="PS50122">
    <property type="entry name" value="CHEB"/>
    <property type="match status" value="1"/>
</dbReference>
<dbReference type="GO" id="GO:0000156">
    <property type="term" value="F:phosphorelay response regulator activity"/>
    <property type="evidence" value="ECO:0007669"/>
    <property type="project" value="InterPro"/>
</dbReference>
<evidence type="ECO:0000256" key="2">
    <source>
        <dbReference type="ARBA" id="ARBA00039140"/>
    </source>
</evidence>
<feature type="active site" evidence="4">
    <location>
        <position position="39"/>
    </location>
</feature>
<reference evidence="6" key="1">
    <citation type="submission" date="2017-07" db="EMBL/GenBank/DDBJ databases">
        <title>The cable genome - Insights into the physiology and evolution of filamentous bacteria capable of sulfide oxidation via long distance electron transfer.</title>
        <authorList>
            <person name="Thorup C."/>
            <person name="Bjerg J.T."/>
            <person name="Schreiber L."/>
            <person name="Nielsen L.P."/>
            <person name="Kjeldsen K.U."/>
            <person name="Boesen T."/>
            <person name="Boggild A."/>
            <person name="Meysman F."/>
            <person name="Geelhoed J."/>
            <person name="Schramm A."/>
        </authorList>
    </citation>
    <scope>NUCLEOTIDE SEQUENCE [LARGE SCALE GENOMIC DNA]</scope>
    <source>
        <strain evidence="6">GS</strain>
    </source>
</reference>
<protein>
    <recommendedName>
        <fullName evidence="2">protein-glutamate methylesterase</fullName>
        <ecNumber evidence="2">3.1.1.61</ecNumber>
    </recommendedName>
</protein>
<dbReference type="InterPro" id="IPR000673">
    <property type="entry name" value="Sig_transdc_resp-reg_Me-estase"/>
</dbReference>
<dbReference type="Pfam" id="PF01339">
    <property type="entry name" value="CheB_methylest"/>
    <property type="match status" value="1"/>
</dbReference>
<proteinExistence type="predicted"/>
<comment type="catalytic activity">
    <reaction evidence="3">
        <text>[protein]-L-glutamate 5-O-methyl ester + H2O = L-glutamyl-[protein] + methanol + H(+)</text>
        <dbReference type="Rhea" id="RHEA:23236"/>
        <dbReference type="Rhea" id="RHEA-COMP:10208"/>
        <dbReference type="Rhea" id="RHEA-COMP:10311"/>
        <dbReference type="ChEBI" id="CHEBI:15377"/>
        <dbReference type="ChEBI" id="CHEBI:15378"/>
        <dbReference type="ChEBI" id="CHEBI:17790"/>
        <dbReference type="ChEBI" id="CHEBI:29973"/>
        <dbReference type="ChEBI" id="CHEBI:82795"/>
        <dbReference type="EC" id="3.1.1.61"/>
    </reaction>
</comment>
<name>A0A521G215_9BACT</name>
<organism evidence="6 7">
    <name type="scientific">Candidatus Electronema aureum</name>
    <dbReference type="NCBI Taxonomy" id="2005002"/>
    <lineage>
        <taxon>Bacteria</taxon>
        <taxon>Pseudomonadati</taxon>
        <taxon>Thermodesulfobacteriota</taxon>
        <taxon>Desulfobulbia</taxon>
        <taxon>Desulfobulbales</taxon>
        <taxon>Desulfobulbaceae</taxon>
        <taxon>Candidatus Electronema</taxon>
    </lineage>
</organism>
<comment type="caution">
    <text evidence="6">The sequence shown here is derived from an EMBL/GenBank/DDBJ whole genome shotgun (WGS) entry which is preliminary data.</text>
</comment>
<dbReference type="Gene3D" id="3.40.50.180">
    <property type="entry name" value="Methylesterase CheB, C-terminal domain"/>
    <property type="match status" value="1"/>
</dbReference>
<evidence type="ECO:0000256" key="1">
    <source>
        <dbReference type="ARBA" id="ARBA00022801"/>
    </source>
</evidence>
<evidence type="ECO:0000256" key="3">
    <source>
        <dbReference type="ARBA" id="ARBA00048267"/>
    </source>
</evidence>
<sequence length="192" mass="21077">MKKYRAVVAGCSAGGMQAVATLLAQLGTSFRLPLIIVQHLHREQGEYLFRFYSSSTHLKVQEASEREKILPGNVYVAPPDYHLLIEHDETFSLSVEEKVNFCRPSIDVLFESAADVYGPALAGVVLTGANSDGALGLKRIKDCGGLTLVQRPETAQFPEMPRSALLCVHADQVLTIEEIGRFLMTLKPEAAY</sequence>
<feature type="active site" evidence="4">
    <location>
        <position position="132"/>
    </location>
</feature>
<keyword evidence="7" id="KW-1185">Reference proteome</keyword>
<dbReference type="InterPro" id="IPR035909">
    <property type="entry name" value="CheB_C"/>
</dbReference>
<accession>A0A521G215</accession>
<dbReference type="CDD" id="cd16433">
    <property type="entry name" value="CheB"/>
    <property type="match status" value="1"/>
</dbReference>
<dbReference type="AlphaFoldDB" id="A0A521G215"/>
<dbReference type="GO" id="GO:0006935">
    <property type="term" value="P:chemotaxis"/>
    <property type="evidence" value="ECO:0007669"/>
    <property type="project" value="UniProtKB-UniRule"/>
</dbReference>
<dbReference type="EMBL" id="NQJD01000012">
    <property type="protein sequence ID" value="TAA75038.1"/>
    <property type="molecule type" value="Genomic_DNA"/>
</dbReference>
<gene>
    <name evidence="6" type="ORF">CDV28_11212</name>
</gene>
<dbReference type="GO" id="GO:0005737">
    <property type="term" value="C:cytoplasm"/>
    <property type="evidence" value="ECO:0007669"/>
    <property type="project" value="InterPro"/>
</dbReference>